<keyword evidence="3" id="KW-0862">Zinc</keyword>
<evidence type="ECO:0000256" key="2">
    <source>
        <dbReference type="ARBA" id="ARBA00022771"/>
    </source>
</evidence>
<dbReference type="PANTHER" id="PTHR31973">
    <property type="entry name" value="POLYPROTEIN, PUTATIVE-RELATED"/>
    <property type="match status" value="1"/>
</dbReference>
<proteinExistence type="predicted"/>
<dbReference type="PANTHER" id="PTHR31973:SF187">
    <property type="entry name" value="MUTATOR TRANSPOSASE MUDRA PROTEIN"/>
    <property type="match status" value="1"/>
</dbReference>
<name>A0A444ZX80_ARAHY</name>
<accession>A0A444ZX80</accession>
<keyword evidence="1" id="KW-0479">Metal-binding</keyword>
<feature type="compositionally biased region" description="Basic and acidic residues" evidence="5">
    <location>
        <begin position="527"/>
        <end position="555"/>
    </location>
</feature>
<feature type="compositionally biased region" description="Polar residues" evidence="5">
    <location>
        <begin position="557"/>
        <end position="569"/>
    </location>
</feature>
<dbReference type="Pfam" id="PF04434">
    <property type="entry name" value="SWIM"/>
    <property type="match status" value="1"/>
</dbReference>
<dbReference type="PROSITE" id="PS50966">
    <property type="entry name" value="ZF_SWIM"/>
    <property type="match status" value="1"/>
</dbReference>
<dbReference type="InterPro" id="IPR006564">
    <property type="entry name" value="Znf_PMZ"/>
</dbReference>
<keyword evidence="8" id="KW-1185">Reference proteome</keyword>
<reference evidence="7 8" key="1">
    <citation type="submission" date="2019-01" db="EMBL/GenBank/DDBJ databases">
        <title>Sequencing of cultivated peanut Arachis hypogaea provides insights into genome evolution and oil improvement.</title>
        <authorList>
            <person name="Chen X."/>
        </authorList>
    </citation>
    <scope>NUCLEOTIDE SEQUENCE [LARGE SCALE GENOMIC DNA]</scope>
    <source>
        <strain evidence="8">cv. Fuhuasheng</strain>
        <tissue evidence="7">Leaves</tissue>
    </source>
</reference>
<feature type="region of interest" description="Disordered" evidence="5">
    <location>
        <begin position="163"/>
        <end position="202"/>
    </location>
</feature>
<feature type="compositionally biased region" description="Basic residues" evidence="5">
    <location>
        <begin position="516"/>
        <end position="526"/>
    </location>
</feature>
<protein>
    <recommendedName>
        <fullName evidence="6">SWIM-type domain-containing protein</fullName>
    </recommendedName>
</protein>
<evidence type="ECO:0000256" key="4">
    <source>
        <dbReference type="PROSITE-ProRule" id="PRU00325"/>
    </source>
</evidence>
<feature type="region of interest" description="Disordered" evidence="5">
    <location>
        <begin position="516"/>
        <end position="598"/>
    </location>
</feature>
<evidence type="ECO:0000313" key="7">
    <source>
        <dbReference type="EMBL" id="RYR18787.1"/>
    </source>
</evidence>
<evidence type="ECO:0000259" key="6">
    <source>
        <dbReference type="PROSITE" id="PS50966"/>
    </source>
</evidence>
<organism evidence="7 8">
    <name type="scientific">Arachis hypogaea</name>
    <name type="common">Peanut</name>
    <dbReference type="NCBI Taxonomy" id="3818"/>
    <lineage>
        <taxon>Eukaryota</taxon>
        <taxon>Viridiplantae</taxon>
        <taxon>Streptophyta</taxon>
        <taxon>Embryophyta</taxon>
        <taxon>Tracheophyta</taxon>
        <taxon>Spermatophyta</taxon>
        <taxon>Magnoliopsida</taxon>
        <taxon>eudicotyledons</taxon>
        <taxon>Gunneridae</taxon>
        <taxon>Pentapetalae</taxon>
        <taxon>rosids</taxon>
        <taxon>fabids</taxon>
        <taxon>Fabales</taxon>
        <taxon>Fabaceae</taxon>
        <taxon>Papilionoideae</taxon>
        <taxon>50 kb inversion clade</taxon>
        <taxon>dalbergioids sensu lato</taxon>
        <taxon>Dalbergieae</taxon>
        <taxon>Pterocarpus clade</taxon>
        <taxon>Arachis</taxon>
    </lineage>
</organism>
<evidence type="ECO:0000256" key="3">
    <source>
        <dbReference type="ARBA" id="ARBA00022833"/>
    </source>
</evidence>
<feature type="compositionally biased region" description="Basic and acidic residues" evidence="5">
    <location>
        <begin position="163"/>
        <end position="187"/>
    </location>
</feature>
<dbReference type="InterPro" id="IPR007527">
    <property type="entry name" value="Znf_SWIM"/>
</dbReference>
<dbReference type="Proteomes" id="UP000289738">
    <property type="component" value="Chromosome B03"/>
</dbReference>
<dbReference type="EMBL" id="SDMP01000013">
    <property type="protein sequence ID" value="RYR18787.1"/>
    <property type="molecule type" value="Genomic_DNA"/>
</dbReference>
<evidence type="ECO:0000256" key="5">
    <source>
        <dbReference type="SAM" id="MobiDB-lite"/>
    </source>
</evidence>
<dbReference type="InterPro" id="IPR058594">
    <property type="entry name" value="PB1-like_dom_pln"/>
</dbReference>
<evidence type="ECO:0000256" key="1">
    <source>
        <dbReference type="ARBA" id="ARBA00022723"/>
    </source>
</evidence>
<feature type="region of interest" description="Disordered" evidence="5">
    <location>
        <begin position="216"/>
        <end position="247"/>
    </location>
</feature>
<gene>
    <name evidence="7" type="ORF">Ahy_B03g063399</name>
</gene>
<feature type="domain" description="SWIM-type" evidence="6">
    <location>
        <begin position="464"/>
        <end position="496"/>
    </location>
</feature>
<dbReference type="GO" id="GO:0008270">
    <property type="term" value="F:zinc ion binding"/>
    <property type="evidence" value="ECO:0007669"/>
    <property type="project" value="UniProtKB-KW"/>
</dbReference>
<dbReference type="Pfam" id="PF26130">
    <property type="entry name" value="PB1-like"/>
    <property type="match status" value="1"/>
</dbReference>
<keyword evidence="2 4" id="KW-0863">Zinc-finger</keyword>
<dbReference type="SMART" id="SM00575">
    <property type="entry name" value="ZnF_PMZ"/>
    <property type="match status" value="1"/>
</dbReference>
<sequence>MALFNMRMHHDGVFGYENDVLKYLKGQATIVEDIDDDRWSVFEAYEELRQLGYLKSTIAVLWYKDPTEDDYESQLKLLKGDTEAIEMCTIAGKRGFVDLFVVHEVGDAEGFPKAGYLDVRGETRGVENEEPLRGGLELVMFEGNAQKTDGIGVAAEVKCQNKDGGMELGQEGHEGDSDHDSSGKDSDDPTYLPSNEEESSVEDIYFTDSEEVYDYESGFGEDNSVPKDANAEKGKNVVTSDLNDEDAVDSDELEQDHIIGGHESGADDVEEAVEGEGQRFSVHKSQNDMENYQWKVGTLYESRQEFKDTVAAYAVHTARNIKFKKCDLVRVPAVCQKGCPFWLYAHRIGEEFTWKLRSMNLQHTCMQTHRVGIMHSKWLGTQFKKKVESNPRIKVKELVARAQKKWNLTVMKAMAAKTKQEALSQIQGAFREQYKRINDYCHELLRTNPGSTVILKVMCGLDKYIVDLAAGDCSCRKWQMSGILCPHAISCITFKGLDLESYVDDCYKKEAYLRRPSHRPVKKRKRGPADEDNRSQTHLSRRDQVQSSGREKEEDYTITNQPASSSAQENPPRPKKSAGRPTTLAPQPKKGSTQPNILAYPKNKVPAAATSTCNKQPLSQPSVRKRHFSVIQSSSPHIPLQKLRLMAKLPPSQCGNL</sequence>
<comment type="caution">
    <text evidence="7">The sequence shown here is derived from an EMBL/GenBank/DDBJ whole genome shotgun (WGS) entry which is preliminary data.</text>
</comment>
<dbReference type="AlphaFoldDB" id="A0A444ZX80"/>
<evidence type="ECO:0000313" key="8">
    <source>
        <dbReference type="Proteomes" id="UP000289738"/>
    </source>
</evidence>